<dbReference type="NCBIfam" id="NF033545">
    <property type="entry name" value="transpos_IS630"/>
    <property type="match status" value="1"/>
</dbReference>
<comment type="caution">
    <text evidence="2">The sequence shown here is derived from an EMBL/GenBank/DDBJ whole genome shotgun (WGS) entry which is preliminary data.</text>
</comment>
<dbReference type="GO" id="GO:0003676">
    <property type="term" value="F:nucleic acid binding"/>
    <property type="evidence" value="ECO:0007669"/>
    <property type="project" value="InterPro"/>
</dbReference>
<accession>T0ZUL2</accession>
<protein>
    <submittedName>
        <fullName evidence="2">TISRso5 ISRSO5-transposase protein</fullName>
    </submittedName>
</protein>
<dbReference type="EMBL" id="AUZX01010338">
    <property type="protein sequence ID" value="EQD48292.1"/>
    <property type="molecule type" value="Genomic_DNA"/>
</dbReference>
<dbReference type="InterPro" id="IPR047655">
    <property type="entry name" value="Transpos_IS630-like"/>
</dbReference>
<dbReference type="Pfam" id="PF13358">
    <property type="entry name" value="DDE_3"/>
    <property type="match status" value="1"/>
</dbReference>
<dbReference type="Pfam" id="PF13565">
    <property type="entry name" value="HTH_32"/>
    <property type="match status" value="1"/>
</dbReference>
<name>T0ZUL2_9ZZZZ</name>
<proteinExistence type="predicted"/>
<reference evidence="2" key="1">
    <citation type="submission" date="2013-08" db="EMBL/GenBank/DDBJ databases">
        <authorList>
            <person name="Mendez C."/>
            <person name="Richter M."/>
            <person name="Ferrer M."/>
            <person name="Sanchez J."/>
        </authorList>
    </citation>
    <scope>NUCLEOTIDE SEQUENCE</scope>
</reference>
<dbReference type="SUPFAM" id="SSF46689">
    <property type="entry name" value="Homeodomain-like"/>
    <property type="match status" value="1"/>
</dbReference>
<dbReference type="InterPro" id="IPR009057">
    <property type="entry name" value="Homeodomain-like_sf"/>
</dbReference>
<feature type="domain" description="Tc1-like transposase DDE" evidence="1">
    <location>
        <begin position="230"/>
        <end position="349"/>
    </location>
</feature>
<sequence length="376" mass="42432">MAGKCKLPALVLTAEERQLLERLSTSRVAPLREVERARILLQYQAGNNPSAIRAALKISRVTIYHCLHKALEMGVEAGLKDAFHRPRPPVISRDDKAWVVHLACTKPKDLGYAAELWTRQALAGHVRRQAEAAGHPSLARAAKATVQRIMEEQHLHPDKVKYYLERRDPEFEQKMRAVLMVYQEVQVQNQASGETPAVVTVSIDEKPGVQAIGNTAPDLPPVPGQHPAVGRDYEYKRHGTLSILASLDLHDGHVVARVEDRHRSREFIALLKDVDAHYPSHVIIRVILDNHSAHISKETRAYLAGRPNRFRYVHTPKHGSWLNLVETLFGKMSRTFLRQIRVGSKAELKTRILQGIAEINAAPVVHRWKKFDISLL</sequence>
<dbReference type="AlphaFoldDB" id="T0ZUL2"/>
<dbReference type="Gene3D" id="3.30.420.10">
    <property type="entry name" value="Ribonuclease H-like superfamily/Ribonuclease H"/>
    <property type="match status" value="1"/>
</dbReference>
<dbReference type="InterPro" id="IPR036397">
    <property type="entry name" value="RNaseH_sf"/>
</dbReference>
<evidence type="ECO:0000313" key="2">
    <source>
        <dbReference type="EMBL" id="EQD48292.1"/>
    </source>
</evidence>
<gene>
    <name evidence="2" type="ORF">B1A_14096</name>
</gene>
<organism evidence="2">
    <name type="scientific">mine drainage metagenome</name>
    <dbReference type="NCBI Taxonomy" id="410659"/>
    <lineage>
        <taxon>unclassified sequences</taxon>
        <taxon>metagenomes</taxon>
        <taxon>ecological metagenomes</taxon>
    </lineage>
</organism>
<dbReference type="InterPro" id="IPR038717">
    <property type="entry name" value="Tc1-like_DDE_dom"/>
</dbReference>
<evidence type="ECO:0000259" key="1">
    <source>
        <dbReference type="Pfam" id="PF13358"/>
    </source>
</evidence>
<reference evidence="2" key="2">
    <citation type="journal article" date="2014" name="ISME J.">
        <title>Microbial stratification in low pH oxic and suboxic macroscopic growths along an acid mine drainage.</title>
        <authorList>
            <person name="Mendez-Garcia C."/>
            <person name="Mesa V."/>
            <person name="Sprenger R.R."/>
            <person name="Richter M."/>
            <person name="Diez M.S."/>
            <person name="Solano J."/>
            <person name="Bargiela R."/>
            <person name="Golyshina O.V."/>
            <person name="Manteca A."/>
            <person name="Ramos J.L."/>
            <person name="Gallego J.R."/>
            <person name="Llorente I."/>
            <person name="Martins Dos Santos V.A."/>
            <person name="Jensen O.N."/>
            <person name="Pelaez A.I."/>
            <person name="Sanchez J."/>
            <person name="Ferrer M."/>
        </authorList>
    </citation>
    <scope>NUCLEOTIDE SEQUENCE</scope>
</reference>